<keyword evidence="1" id="KW-1133">Transmembrane helix</keyword>
<dbReference type="Pfam" id="PF17479">
    <property type="entry name" value="DUF3048_C"/>
    <property type="match status" value="1"/>
</dbReference>
<reference evidence="4 5" key="1">
    <citation type="journal article" date="2015" name="Nature">
        <title>rRNA introns, odd ribosomes, and small enigmatic genomes across a large radiation of phyla.</title>
        <authorList>
            <person name="Brown C.T."/>
            <person name="Hug L.A."/>
            <person name="Thomas B.C."/>
            <person name="Sharon I."/>
            <person name="Castelle C.J."/>
            <person name="Singh A."/>
            <person name="Wilkins M.J."/>
            <person name="Williams K.H."/>
            <person name="Banfield J.F."/>
        </authorList>
    </citation>
    <scope>NUCLEOTIDE SEQUENCE [LARGE SCALE GENOMIC DNA]</scope>
</reference>
<evidence type="ECO:0008006" key="6">
    <source>
        <dbReference type="Google" id="ProtNLM"/>
    </source>
</evidence>
<feature type="transmembrane region" description="Helical" evidence="1">
    <location>
        <begin position="26"/>
        <end position="47"/>
    </location>
</feature>
<feature type="domain" description="DUF3048" evidence="2">
    <location>
        <begin position="75"/>
        <end position="214"/>
    </location>
</feature>
<protein>
    <recommendedName>
        <fullName evidence="6">PT repeat-containing protein</fullName>
    </recommendedName>
</protein>
<dbReference type="InterPro" id="IPR023158">
    <property type="entry name" value="YerB-like_sf"/>
</dbReference>
<name>A0A0G1QW94_UNCKA</name>
<dbReference type="AlphaFoldDB" id="A0A0G1QW94"/>
<dbReference type="EMBL" id="LCNE01000005">
    <property type="protein sequence ID" value="KKU49167.1"/>
    <property type="molecule type" value="Genomic_DNA"/>
</dbReference>
<evidence type="ECO:0000259" key="2">
    <source>
        <dbReference type="Pfam" id="PF11258"/>
    </source>
</evidence>
<sequence length="382" mass="43114">MDFGVDTNNQTYINGIKPPMFTRNKVLAIAGAIVAAALLIFAVLYFFPPPKGNFLEPLVSLTSPDAREEVVVNPLTGELYSKDEAREWINVRPLAVMINNHTDARPQAGLVYVDVVYEIVAEGGITRFLAFFHSKIPEKIGPIRSVREYYLVLVKELGDAMLMHIGWSPQALEAIETWPVRSLGRGGAVFWRENPRNVATEHTAYSNGKDLLQRGLELGWDGVEEIDPWAFKDDHTAYESAAAASSVSVDFWYKGDYSAIWEYDPVTNSYKRFLGYDSAGNPVPHIDDVTKEQLKFKNLIVQFAQEQSIDGDDKGRLDYKLVGTGNALIFLDGKVLNSTWDKDERGERTKFYDENGEKIKFNRGKFWISIVPDRNADQVVYQ</sequence>
<keyword evidence="1" id="KW-0472">Membrane</keyword>
<evidence type="ECO:0000313" key="4">
    <source>
        <dbReference type="EMBL" id="KKU49167.1"/>
    </source>
</evidence>
<accession>A0A0G1QW94</accession>
<feature type="domain" description="DUF3048" evidence="3">
    <location>
        <begin position="253"/>
        <end position="368"/>
    </location>
</feature>
<dbReference type="SUPFAM" id="SSF159774">
    <property type="entry name" value="YerB-like"/>
    <property type="match status" value="1"/>
</dbReference>
<evidence type="ECO:0000259" key="3">
    <source>
        <dbReference type="Pfam" id="PF17479"/>
    </source>
</evidence>
<dbReference type="Pfam" id="PF11258">
    <property type="entry name" value="DUF3048"/>
    <property type="match status" value="1"/>
</dbReference>
<dbReference type="PATRIC" id="fig|1619111.3.peg.119"/>
<gene>
    <name evidence="4" type="ORF">UX69_C0005G0027</name>
</gene>
<keyword evidence="1" id="KW-0812">Transmembrane</keyword>
<dbReference type="Proteomes" id="UP000033946">
    <property type="component" value="Unassembled WGS sequence"/>
</dbReference>
<evidence type="ECO:0000256" key="1">
    <source>
        <dbReference type="SAM" id="Phobius"/>
    </source>
</evidence>
<dbReference type="InterPro" id="IPR021416">
    <property type="entry name" value="DUF3048_N"/>
</dbReference>
<dbReference type="Gene3D" id="3.50.90.10">
    <property type="entry name" value="YerB-like"/>
    <property type="match status" value="1"/>
</dbReference>
<dbReference type="InterPro" id="IPR035328">
    <property type="entry name" value="DUF3048_C"/>
</dbReference>
<comment type="caution">
    <text evidence="4">The sequence shown here is derived from an EMBL/GenBank/DDBJ whole genome shotgun (WGS) entry which is preliminary data.</text>
</comment>
<proteinExistence type="predicted"/>
<organism evidence="4 5">
    <name type="scientific">candidate division WWE3 bacterium GW2011_GWA2_46_9</name>
    <dbReference type="NCBI Taxonomy" id="1619111"/>
    <lineage>
        <taxon>Bacteria</taxon>
        <taxon>Katanobacteria</taxon>
    </lineage>
</organism>
<evidence type="ECO:0000313" key="5">
    <source>
        <dbReference type="Proteomes" id="UP000033946"/>
    </source>
</evidence>